<protein>
    <submittedName>
        <fullName evidence="3">Uncharacterized protein</fullName>
    </submittedName>
</protein>
<evidence type="ECO:0000313" key="3">
    <source>
        <dbReference type="EMBL" id="CAD8748897.1"/>
    </source>
</evidence>
<dbReference type="EMBL" id="HBFK01025072">
    <property type="protein sequence ID" value="CAD8748897.1"/>
    <property type="molecule type" value="Transcribed_RNA"/>
</dbReference>
<dbReference type="PROSITE" id="PS51257">
    <property type="entry name" value="PROKAR_LIPOPROTEIN"/>
    <property type="match status" value="1"/>
</dbReference>
<accession>A0A6T8MF20</accession>
<feature type="region of interest" description="Disordered" evidence="1">
    <location>
        <begin position="276"/>
        <end position="297"/>
    </location>
</feature>
<evidence type="ECO:0000256" key="1">
    <source>
        <dbReference type="SAM" id="MobiDB-lite"/>
    </source>
</evidence>
<organism evidence="3">
    <name type="scientific">Hemiselmis andersenii</name>
    <name type="common">Cryptophyte alga</name>
    <dbReference type="NCBI Taxonomy" id="464988"/>
    <lineage>
        <taxon>Eukaryota</taxon>
        <taxon>Cryptophyceae</taxon>
        <taxon>Cryptomonadales</taxon>
        <taxon>Hemiselmidaceae</taxon>
        <taxon>Hemiselmis</taxon>
    </lineage>
</organism>
<feature type="region of interest" description="Disordered" evidence="1">
    <location>
        <begin position="162"/>
        <end position="188"/>
    </location>
</feature>
<evidence type="ECO:0000256" key="2">
    <source>
        <dbReference type="SAM" id="SignalP"/>
    </source>
</evidence>
<feature type="chain" id="PRO_5030159814" evidence="2">
    <location>
        <begin position="23"/>
        <end position="348"/>
    </location>
</feature>
<reference evidence="3" key="1">
    <citation type="submission" date="2021-01" db="EMBL/GenBank/DDBJ databases">
        <authorList>
            <person name="Corre E."/>
            <person name="Pelletier E."/>
            <person name="Niang G."/>
            <person name="Scheremetjew M."/>
            <person name="Finn R."/>
            <person name="Kale V."/>
            <person name="Holt S."/>
            <person name="Cochrane G."/>
            <person name="Meng A."/>
            <person name="Brown T."/>
            <person name="Cohen L."/>
        </authorList>
    </citation>
    <scope>NUCLEOTIDE SEQUENCE</scope>
    <source>
        <strain evidence="3">CCMP441</strain>
    </source>
</reference>
<proteinExistence type="predicted"/>
<feature type="region of interest" description="Disordered" evidence="1">
    <location>
        <begin position="309"/>
        <end position="336"/>
    </location>
</feature>
<feature type="compositionally biased region" description="Low complexity" evidence="1">
    <location>
        <begin position="281"/>
        <end position="297"/>
    </location>
</feature>
<name>A0A6T8MF20_HEMAN</name>
<feature type="compositionally biased region" description="Low complexity" evidence="1">
    <location>
        <begin position="315"/>
        <end position="336"/>
    </location>
</feature>
<feature type="signal peptide" evidence="2">
    <location>
        <begin position="1"/>
        <end position="22"/>
    </location>
</feature>
<gene>
    <name evidence="3" type="ORF">HAND1043_LOCUS15394</name>
</gene>
<keyword evidence="2" id="KW-0732">Signal</keyword>
<sequence length="348" mass="33880">MYTKTTAAFLLAAACTADSALAFAPSDAGALARSQAGLQCQAKSSRPSTTVSGALPLAPSKASGVTALSMQAWGQAEDAAAVLARVAQAESGGSASYSAPAAPSYSAPAPAQSSNDVADVLARVAAMNGGAAPATSAPAPVSAPAAQGEDVNAILARVASMNSGSPSNGASAPSYSAPAAAAPQQDSAADVLQRLSQMGGASGYIPKAPQEMDGEFRNWKTPATGNWGNTWSSAASTNYVPATSAPPPSAPASNGYSAAPSGNVDDVMARLRAMEQGGGAAPAAPSYSAPAPAAAPSGNVDDVMARLRAMEQGGSAAPATASYSAPAPAAPQQDSAADVLARVAAMSR</sequence>
<dbReference type="AlphaFoldDB" id="A0A6T8MF20"/>